<dbReference type="EMBL" id="MAAO01000015">
    <property type="protein sequence ID" value="OUR93465.1"/>
    <property type="molecule type" value="Genomic_DNA"/>
</dbReference>
<feature type="compositionally biased region" description="Basic residues" evidence="2">
    <location>
        <begin position="443"/>
        <end position="454"/>
    </location>
</feature>
<organism evidence="4 5">
    <name type="scientific">Halobacteriovorax marinus</name>
    <dbReference type="NCBI Taxonomy" id="97084"/>
    <lineage>
        <taxon>Bacteria</taxon>
        <taxon>Pseudomonadati</taxon>
        <taxon>Bdellovibrionota</taxon>
        <taxon>Bacteriovoracia</taxon>
        <taxon>Bacteriovoracales</taxon>
        <taxon>Halobacteriovoraceae</taxon>
        <taxon>Halobacteriovorax</taxon>
    </lineage>
</organism>
<evidence type="ECO:0000313" key="4">
    <source>
        <dbReference type="EMBL" id="OUR93465.1"/>
    </source>
</evidence>
<keyword evidence="3" id="KW-0732">Signal</keyword>
<gene>
    <name evidence="4" type="ORF">A9Q84_18500</name>
</gene>
<protein>
    <submittedName>
        <fullName evidence="4">Uncharacterized protein</fullName>
    </submittedName>
</protein>
<comment type="caution">
    <text evidence="4">The sequence shown here is derived from an EMBL/GenBank/DDBJ whole genome shotgun (WGS) entry which is preliminary data.</text>
</comment>
<dbReference type="AlphaFoldDB" id="A0A1Y5F201"/>
<feature type="region of interest" description="Disordered" evidence="2">
    <location>
        <begin position="437"/>
        <end position="478"/>
    </location>
</feature>
<feature type="signal peptide" evidence="3">
    <location>
        <begin position="1"/>
        <end position="20"/>
    </location>
</feature>
<reference evidence="5" key="1">
    <citation type="journal article" date="2017" name="Proc. Natl. Acad. Sci. U.S.A.">
        <title>Simulation of Deepwater Horizon oil plume reveals substrate specialization within a complex community of hydrocarbon-degraders.</title>
        <authorList>
            <person name="Hu P."/>
            <person name="Dubinsky E.A."/>
            <person name="Probst A.J."/>
            <person name="Wang J."/>
            <person name="Sieber C.M.K."/>
            <person name="Tom L.M."/>
            <person name="Gardinali P."/>
            <person name="Banfield J.F."/>
            <person name="Atlas R.M."/>
            <person name="Andersen G.L."/>
        </authorList>
    </citation>
    <scope>NUCLEOTIDE SEQUENCE [LARGE SCALE GENOMIC DNA]</scope>
</reference>
<evidence type="ECO:0000256" key="3">
    <source>
        <dbReference type="SAM" id="SignalP"/>
    </source>
</evidence>
<accession>A0A1Y5F201</accession>
<sequence>MNFKTILVLLISLLSLELHAQAIGDTKYGNNDPTNLTDQDKDLSNNFVHDQRVQRIYEEECTKDSKTEDACLGSKADPKVAGMKSSMISALAKAYTMIIGFGAGGELSTKSSFGDEAKAADTSATEGTDKAKDGGEDETKDYCKYIPVATEAIAMFNTTTEQKTIGMLPKSEATAQKESLLKAAENHETRAKTAKIQTTGWGASTVCYVASISMSAASWSSAGNIAKVAASALLTGFYMKQIGAHEDYAEKTRDIANKLPGKGDCNPITDKLCFCTEPTSKKRPDYDKYCRAHLHTRKIAYASERMTCIDENMKEDPACQCAVRETCIDKKVMTTIKGFGGLGSLSSPSFGDFKSLSNGELKSKSLSNAQTSLNNALAKLREVDKKLPANNSILSKKQRQEFNVLKSAGFPDNIAKKFAQMPLTPAAKKNIANFKNGFSNKSYSRRRSSRKKRSNVLTFSGGSGSKIRKKSSGSKSNNFLKRFGLKKKRRKKASGKVLKFANRAQQRAQISRSSEKVIFDIISRRYQVSGWRRLEYIK</sequence>
<evidence type="ECO:0000256" key="2">
    <source>
        <dbReference type="SAM" id="MobiDB-lite"/>
    </source>
</evidence>
<keyword evidence="1" id="KW-0175">Coiled coil</keyword>
<feature type="coiled-coil region" evidence="1">
    <location>
        <begin position="170"/>
        <end position="197"/>
    </location>
</feature>
<proteinExistence type="predicted"/>
<feature type="chain" id="PRO_5012531516" evidence="3">
    <location>
        <begin position="21"/>
        <end position="538"/>
    </location>
</feature>
<name>A0A1Y5F201_9BACT</name>
<dbReference type="Proteomes" id="UP000196531">
    <property type="component" value="Unassembled WGS sequence"/>
</dbReference>
<evidence type="ECO:0000256" key="1">
    <source>
        <dbReference type="SAM" id="Coils"/>
    </source>
</evidence>
<evidence type="ECO:0000313" key="5">
    <source>
        <dbReference type="Proteomes" id="UP000196531"/>
    </source>
</evidence>